<evidence type="ECO:0000256" key="11">
    <source>
        <dbReference type="RuleBase" id="RU003357"/>
    </source>
</evidence>
<keyword evidence="8" id="KW-0675">Receptor</keyword>
<dbReference type="InterPro" id="IPR010917">
    <property type="entry name" value="TonB_rcpt_CS"/>
</dbReference>
<evidence type="ECO:0000256" key="6">
    <source>
        <dbReference type="ARBA" id="ARBA00023077"/>
    </source>
</evidence>
<comment type="caution">
    <text evidence="15">The sequence shown here is derived from an EMBL/GenBank/DDBJ whole genome shotgun (WGS) entry which is preliminary data.</text>
</comment>
<comment type="subcellular location">
    <subcellularLocation>
        <location evidence="1 10">Cell outer membrane</location>
        <topology evidence="1 10">Multi-pass membrane protein</topology>
    </subcellularLocation>
</comment>
<evidence type="ECO:0000256" key="9">
    <source>
        <dbReference type="ARBA" id="ARBA00023237"/>
    </source>
</evidence>
<dbReference type="InterPro" id="IPR037066">
    <property type="entry name" value="Plug_dom_sf"/>
</dbReference>
<feature type="domain" description="TonB-dependent receptor-like beta-barrel" evidence="13">
    <location>
        <begin position="309"/>
        <end position="775"/>
    </location>
</feature>
<dbReference type="PROSITE" id="PS01156">
    <property type="entry name" value="TONB_DEPENDENT_REC_2"/>
    <property type="match status" value="1"/>
</dbReference>
<dbReference type="Gene3D" id="2.170.130.10">
    <property type="entry name" value="TonB-dependent receptor, plug domain"/>
    <property type="match status" value="1"/>
</dbReference>
<dbReference type="Pfam" id="PF07715">
    <property type="entry name" value="Plug"/>
    <property type="match status" value="1"/>
</dbReference>
<dbReference type="OrthoDB" id="9764669at2"/>
<keyword evidence="16" id="KW-1185">Reference proteome</keyword>
<dbReference type="GO" id="GO:0015344">
    <property type="term" value="F:siderophore uptake transmembrane transporter activity"/>
    <property type="evidence" value="ECO:0007669"/>
    <property type="project" value="TreeGrafter"/>
</dbReference>
<keyword evidence="5 12" id="KW-0732">Signal</keyword>
<evidence type="ECO:0000256" key="12">
    <source>
        <dbReference type="SAM" id="SignalP"/>
    </source>
</evidence>
<evidence type="ECO:0000313" key="16">
    <source>
        <dbReference type="Proteomes" id="UP000326509"/>
    </source>
</evidence>
<evidence type="ECO:0000256" key="7">
    <source>
        <dbReference type="ARBA" id="ARBA00023136"/>
    </source>
</evidence>
<evidence type="ECO:0000313" key="15">
    <source>
        <dbReference type="EMBL" id="GER58496.1"/>
    </source>
</evidence>
<keyword evidence="3 10" id="KW-1134">Transmembrane beta strand</keyword>
<dbReference type="PROSITE" id="PS52016">
    <property type="entry name" value="TONB_DEPENDENT_REC_3"/>
    <property type="match status" value="1"/>
</dbReference>
<keyword evidence="2 10" id="KW-0813">Transport</keyword>
<dbReference type="EMBL" id="BKCG01000001">
    <property type="protein sequence ID" value="GER58496.1"/>
    <property type="molecule type" value="Genomic_DNA"/>
</dbReference>
<dbReference type="SUPFAM" id="SSF56935">
    <property type="entry name" value="Porins"/>
    <property type="match status" value="1"/>
</dbReference>
<evidence type="ECO:0000256" key="3">
    <source>
        <dbReference type="ARBA" id="ARBA00022452"/>
    </source>
</evidence>
<organism evidence="15 16">
    <name type="scientific">Patiriisocius marinus</name>
    <dbReference type="NCBI Taxonomy" id="1397112"/>
    <lineage>
        <taxon>Bacteria</taxon>
        <taxon>Pseudomonadati</taxon>
        <taxon>Bacteroidota</taxon>
        <taxon>Flavobacteriia</taxon>
        <taxon>Flavobacteriales</taxon>
        <taxon>Flavobacteriaceae</taxon>
        <taxon>Patiriisocius</taxon>
    </lineage>
</organism>
<feature type="signal peptide" evidence="12">
    <location>
        <begin position="1"/>
        <end position="19"/>
    </location>
</feature>
<dbReference type="PANTHER" id="PTHR30069:SF29">
    <property type="entry name" value="HEMOGLOBIN AND HEMOGLOBIN-HAPTOGLOBIN-BINDING PROTEIN 1-RELATED"/>
    <property type="match status" value="1"/>
</dbReference>
<dbReference type="PANTHER" id="PTHR30069">
    <property type="entry name" value="TONB-DEPENDENT OUTER MEMBRANE RECEPTOR"/>
    <property type="match status" value="1"/>
</dbReference>
<name>A0A5J4IUS5_9FLAO</name>
<keyword evidence="4 10" id="KW-0812">Transmembrane</keyword>
<evidence type="ECO:0000256" key="5">
    <source>
        <dbReference type="ARBA" id="ARBA00022729"/>
    </source>
</evidence>
<evidence type="ECO:0000259" key="13">
    <source>
        <dbReference type="Pfam" id="PF00593"/>
    </source>
</evidence>
<evidence type="ECO:0000256" key="8">
    <source>
        <dbReference type="ARBA" id="ARBA00023170"/>
    </source>
</evidence>
<evidence type="ECO:0000256" key="2">
    <source>
        <dbReference type="ARBA" id="ARBA00022448"/>
    </source>
</evidence>
<dbReference type="InterPro" id="IPR036942">
    <property type="entry name" value="Beta-barrel_TonB_sf"/>
</dbReference>
<dbReference type="InterPro" id="IPR039426">
    <property type="entry name" value="TonB-dep_rcpt-like"/>
</dbReference>
<feature type="domain" description="TonB-dependent receptor plug" evidence="14">
    <location>
        <begin position="112"/>
        <end position="220"/>
    </location>
</feature>
<dbReference type="Gene3D" id="2.40.170.20">
    <property type="entry name" value="TonB-dependent receptor, beta-barrel domain"/>
    <property type="match status" value="1"/>
</dbReference>
<dbReference type="InterPro" id="IPR012910">
    <property type="entry name" value="Plug_dom"/>
</dbReference>
<proteinExistence type="inferred from homology"/>
<comment type="similarity">
    <text evidence="10 11">Belongs to the TonB-dependent receptor family.</text>
</comment>
<dbReference type="AlphaFoldDB" id="A0A5J4IUS5"/>
<dbReference type="GO" id="GO:0044718">
    <property type="term" value="P:siderophore transmembrane transport"/>
    <property type="evidence" value="ECO:0007669"/>
    <property type="project" value="TreeGrafter"/>
</dbReference>
<evidence type="ECO:0000256" key="10">
    <source>
        <dbReference type="PROSITE-ProRule" id="PRU01360"/>
    </source>
</evidence>
<dbReference type="RefSeq" id="WP_151672568.1">
    <property type="nucleotide sequence ID" value="NZ_BKCG01000001.1"/>
</dbReference>
<evidence type="ECO:0000256" key="4">
    <source>
        <dbReference type="ARBA" id="ARBA00022692"/>
    </source>
</evidence>
<feature type="chain" id="PRO_5023940021" description="Hemoglobin/transferrin/lactoferrin receptor protein" evidence="12">
    <location>
        <begin position="20"/>
        <end position="802"/>
    </location>
</feature>
<gene>
    <name evidence="15" type="ORF">ULMA_06040</name>
</gene>
<dbReference type="Pfam" id="PF00593">
    <property type="entry name" value="TonB_dep_Rec_b-barrel"/>
    <property type="match status" value="1"/>
</dbReference>
<reference evidence="15 16" key="1">
    <citation type="submission" date="2019-08" db="EMBL/GenBank/DDBJ databases">
        <title>Draft genome sequence of Ulvibacter marinus type strain NBRC 109484.</title>
        <authorList>
            <person name="Kawano K."/>
            <person name="Ushijima N."/>
            <person name="Kihara M."/>
            <person name="Itoh H."/>
        </authorList>
    </citation>
    <scope>NUCLEOTIDE SEQUENCE [LARGE SCALE GENOMIC DNA]</scope>
    <source>
        <strain evidence="15 16">NBRC 109484</strain>
    </source>
</reference>
<evidence type="ECO:0000259" key="14">
    <source>
        <dbReference type="Pfam" id="PF07715"/>
    </source>
</evidence>
<keyword evidence="9 10" id="KW-0998">Cell outer membrane</keyword>
<dbReference type="CDD" id="cd01347">
    <property type="entry name" value="ligand_gated_channel"/>
    <property type="match status" value="1"/>
</dbReference>
<sequence length="802" mass="89722">MKKLFLCLLLITISAQLYAQKIQVFDQEHQSAIPGVAIFNNDKSKSGVTDFDGFVDISEFATNEILTFQHIAHQVLKLTKAEISKADNKVFMTIDANGLDEIVLSVSKFGQKKKDIPQQIVSVTSEDVLFSNPQTAADLLQSSGSVYVQKSQLGGGSPLIRGFSTNRLLIAVDGVRFNNAIFRAGNVQNVISIDPFAVENTEVILGPGSVVYGSDAIGGVMNFYTKKPKFSFEEGLSVSGNATARYATANNEKTGHFDFNIGAKEWAFLTSVTFSDFDDLRMGSNGPDDYLRNEYVETINGVDTVVQNDDPRVQVTTGYHQINTMQKIRYMPSEKWNFDLGLFYTTTSDYSRYDRLIRRKNGELRSSEWYYGPQEWISGNLQARNTAYNNSFYDESVATISYQRFKESRNDRDFGDTILFQTEEIVNAYTAAWDFEKDWRSSKFNYGVEYVFNKVNSTGEQTDITNGVSTRDVSRYPDGATWQSIAAYVSTNFKFTDKLSFQAGARYNHILVDATFDETLYDLPFTDANIDAGALTGSAGIAYNPNDLLGWRLNFGTAFRAPNIDDVGKVFDSEPGSVVVPNPDLEPEYAYNGEVGTTLNFDNIVKVDLALFYTVLKDALVRRDFELDGETEIEFQGELSNVQAIQNAARSEVYGFEAGLEVNFSKALQLTAQYNITDGFTEEENGEQTPIRHAAPQFGNGHLIYGKGKFKFDAFAIFNGQFDFQDLAPSQVSNDYLYAKDEDGNPYSPRWYTLNFGAQYQLTEALHLNATLENITDQRYQTYSSGIAAPGRNLILAASYKF</sequence>
<accession>A0A5J4IUS5</accession>
<keyword evidence="6 11" id="KW-0798">TonB box</keyword>
<protein>
    <recommendedName>
        <fullName evidence="17">Hemoglobin/transferrin/lactoferrin receptor protein</fullName>
    </recommendedName>
</protein>
<dbReference type="Proteomes" id="UP000326509">
    <property type="component" value="Unassembled WGS sequence"/>
</dbReference>
<evidence type="ECO:0000256" key="1">
    <source>
        <dbReference type="ARBA" id="ARBA00004571"/>
    </source>
</evidence>
<keyword evidence="7 10" id="KW-0472">Membrane</keyword>
<dbReference type="GO" id="GO:0009279">
    <property type="term" value="C:cell outer membrane"/>
    <property type="evidence" value="ECO:0007669"/>
    <property type="project" value="UniProtKB-SubCell"/>
</dbReference>
<dbReference type="InterPro" id="IPR000531">
    <property type="entry name" value="Beta-barrel_TonB"/>
</dbReference>
<evidence type="ECO:0008006" key="17">
    <source>
        <dbReference type="Google" id="ProtNLM"/>
    </source>
</evidence>